<dbReference type="AlphaFoldDB" id="A0A2I0JG70"/>
<evidence type="ECO:0000256" key="1">
    <source>
        <dbReference type="SAM" id="MobiDB-lite"/>
    </source>
</evidence>
<gene>
    <name evidence="2" type="ORF">CRG98_024361</name>
</gene>
<comment type="caution">
    <text evidence="2">The sequence shown here is derived from an EMBL/GenBank/DDBJ whole genome shotgun (WGS) entry which is preliminary data.</text>
</comment>
<name>A0A2I0JG70_PUNGR</name>
<feature type="non-terminal residue" evidence="2">
    <location>
        <position position="1"/>
    </location>
</feature>
<evidence type="ECO:0000313" key="3">
    <source>
        <dbReference type="Proteomes" id="UP000233551"/>
    </source>
</evidence>
<feature type="region of interest" description="Disordered" evidence="1">
    <location>
        <begin position="156"/>
        <end position="182"/>
    </location>
</feature>
<dbReference type="EMBL" id="PGOL01001715">
    <property type="protein sequence ID" value="PKI55244.1"/>
    <property type="molecule type" value="Genomic_DNA"/>
</dbReference>
<sequence>ETNSEKVRLNEPDSELIAVRTLLVRLFIIVFSSYQKSRESGSHTGEVFGFLAICIEIFTLHCREACLGVAVVRTKFVAGKKYSQCRNATCQYLPIQFGPHGDSEWPRFYSGLVDAAPPPPPLPLCPSISTVATASLAPSPTTASIITSQCQDLDPSSTTQLGVHEPPPRRTQGLRNPGWVREPNANPAWCSRDLGEGGLGAHAREDKFSENWWLELGLTHTQAEFWPQQTFTGLKDLAN</sequence>
<accession>A0A2I0JG70</accession>
<reference evidence="2 3" key="1">
    <citation type="submission" date="2017-11" db="EMBL/GenBank/DDBJ databases">
        <title>De-novo sequencing of pomegranate (Punica granatum L.) genome.</title>
        <authorList>
            <person name="Akparov Z."/>
            <person name="Amiraslanov A."/>
            <person name="Hajiyeva S."/>
            <person name="Abbasov M."/>
            <person name="Kaur K."/>
            <person name="Hamwieh A."/>
            <person name="Solovyev V."/>
            <person name="Salamov A."/>
            <person name="Braich B."/>
            <person name="Kosarev P."/>
            <person name="Mahmoud A."/>
            <person name="Hajiyev E."/>
            <person name="Babayeva S."/>
            <person name="Izzatullayeva V."/>
            <person name="Mammadov A."/>
            <person name="Mammadov A."/>
            <person name="Sharifova S."/>
            <person name="Ojaghi J."/>
            <person name="Eynullazada K."/>
            <person name="Bayramov B."/>
            <person name="Abdulazimova A."/>
            <person name="Shahmuradov I."/>
        </authorList>
    </citation>
    <scope>NUCLEOTIDE SEQUENCE [LARGE SCALE GENOMIC DNA]</scope>
    <source>
        <strain evidence="3">cv. AG2017</strain>
        <tissue evidence="2">Leaf</tissue>
    </source>
</reference>
<organism evidence="2 3">
    <name type="scientific">Punica granatum</name>
    <name type="common">Pomegranate</name>
    <dbReference type="NCBI Taxonomy" id="22663"/>
    <lineage>
        <taxon>Eukaryota</taxon>
        <taxon>Viridiplantae</taxon>
        <taxon>Streptophyta</taxon>
        <taxon>Embryophyta</taxon>
        <taxon>Tracheophyta</taxon>
        <taxon>Spermatophyta</taxon>
        <taxon>Magnoliopsida</taxon>
        <taxon>eudicotyledons</taxon>
        <taxon>Gunneridae</taxon>
        <taxon>Pentapetalae</taxon>
        <taxon>rosids</taxon>
        <taxon>malvids</taxon>
        <taxon>Myrtales</taxon>
        <taxon>Lythraceae</taxon>
        <taxon>Punica</taxon>
    </lineage>
</organism>
<keyword evidence="3" id="KW-1185">Reference proteome</keyword>
<proteinExistence type="predicted"/>
<evidence type="ECO:0000313" key="2">
    <source>
        <dbReference type="EMBL" id="PKI55244.1"/>
    </source>
</evidence>
<protein>
    <submittedName>
        <fullName evidence="2">Uncharacterized protein</fullName>
    </submittedName>
</protein>
<dbReference type="Proteomes" id="UP000233551">
    <property type="component" value="Unassembled WGS sequence"/>
</dbReference>